<dbReference type="EMBL" id="LFOE01000001">
    <property type="protein sequence ID" value="OBY33765.1"/>
    <property type="molecule type" value="Genomic_DNA"/>
</dbReference>
<protein>
    <recommendedName>
        <fullName evidence="3">Nucleotide pyrophosphohydrolase</fullName>
    </recommendedName>
</protein>
<accession>A0A1B8SLZ5</accession>
<evidence type="ECO:0000313" key="1">
    <source>
        <dbReference type="EMBL" id="OBY33765.1"/>
    </source>
</evidence>
<dbReference type="PATRIC" id="fig|354243.3.peg.129"/>
<reference evidence="1 2" key="1">
    <citation type="submission" date="2015-06" db="EMBL/GenBank/DDBJ databases">
        <title>Genome sequence of Mycobacterium kumamotonense strain Roo.</title>
        <authorList>
            <person name="Greninger A.L."/>
            <person name="Cunningham G."/>
            <person name="Miller S."/>
        </authorList>
    </citation>
    <scope>NUCLEOTIDE SEQUENCE [LARGE SCALE GENOMIC DNA]</scope>
    <source>
        <strain evidence="1 2">Roo</strain>
    </source>
</reference>
<proteinExistence type="predicted"/>
<evidence type="ECO:0008006" key="3">
    <source>
        <dbReference type="Google" id="ProtNLM"/>
    </source>
</evidence>
<name>A0A1B8SLZ5_9MYCO</name>
<dbReference type="AlphaFoldDB" id="A0A1B8SLZ5"/>
<dbReference type="Proteomes" id="UP000092668">
    <property type="component" value="Unassembled WGS sequence"/>
</dbReference>
<sequence>MEKARQLDEVGFPGHWSNDLRRLRRNLLHEEFFEYRQAEIENDLIEVVDGLLDVIVVAWGTLLAYVGPDKAKAAAAQVVKSNLSKVIGEGLPIKDAAGKVQKPDQYIAPDIRGVLTN</sequence>
<dbReference type="Gene3D" id="1.10.3420.10">
    <property type="entry name" value="putative ntp pyrophosphohydrolase like domain"/>
    <property type="match status" value="1"/>
</dbReference>
<keyword evidence="2" id="KW-1185">Reference proteome</keyword>
<evidence type="ECO:0000313" key="2">
    <source>
        <dbReference type="Proteomes" id="UP000092668"/>
    </source>
</evidence>
<organism evidence="1 2">
    <name type="scientific">Mycolicibacter kumamotonensis</name>
    <dbReference type="NCBI Taxonomy" id="354243"/>
    <lineage>
        <taxon>Bacteria</taxon>
        <taxon>Bacillati</taxon>
        <taxon>Actinomycetota</taxon>
        <taxon>Actinomycetes</taxon>
        <taxon>Mycobacteriales</taxon>
        <taxon>Mycobacteriaceae</taxon>
        <taxon>Mycolicibacter</taxon>
    </lineage>
</organism>
<gene>
    <name evidence="1" type="ORF">ACT18_00560</name>
</gene>
<comment type="caution">
    <text evidence="1">The sequence shown here is derived from an EMBL/GenBank/DDBJ whole genome shotgun (WGS) entry which is preliminary data.</text>
</comment>
<dbReference type="InterPro" id="IPR023292">
    <property type="entry name" value="NTP_PyroPHydrolase-like_dom_sf"/>
</dbReference>